<dbReference type="FunCoup" id="A0A7E5VL79">
    <property type="interactions" value="28"/>
</dbReference>
<dbReference type="OrthoDB" id="409543at2759"/>
<feature type="domain" description="Alpha 1,4-glycosyltransferase" evidence="8">
    <location>
        <begin position="222"/>
        <end position="338"/>
    </location>
</feature>
<gene>
    <name evidence="10" type="primary">LOC113494791</name>
</gene>
<keyword evidence="3" id="KW-0328">Glycosyltransferase</keyword>
<dbReference type="PANTHER" id="PTHR12042:SF21">
    <property type="entry name" value="ALPHA1,4-GALACTOSYLTRANSFERASE 1-RELATED"/>
    <property type="match status" value="1"/>
</dbReference>
<evidence type="ECO:0000259" key="8">
    <source>
        <dbReference type="Pfam" id="PF04572"/>
    </source>
</evidence>
<evidence type="ECO:0000256" key="6">
    <source>
        <dbReference type="ARBA" id="ARBA00023136"/>
    </source>
</evidence>
<evidence type="ECO:0000256" key="4">
    <source>
        <dbReference type="ARBA" id="ARBA00022679"/>
    </source>
</evidence>
<dbReference type="GO" id="GO:0016758">
    <property type="term" value="F:hexosyltransferase activity"/>
    <property type="evidence" value="ECO:0007669"/>
    <property type="project" value="TreeGrafter"/>
</dbReference>
<feature type="transmembrane region" description="Helical" evidence="7">
    <location>
        <begin position="12"/>
        <end position="36"/>
    </location>
</feature>
<keyword evidence="6 7" id="KW-0472">Membrane</keyword>
<dbReference type="InterPro" id="IPR007577">
    <property type="entry name" value="GlycoTrfase_DXD_sugar-bd_CS"/>
</dbReference>
<evidence type="ECO:0000256" key="1">
    <source>
        <dbReference type="ARBA" id="ARBA00004323"/>
    </source>
</evidence>
<keyword evidence="7" id="KW-1133">Transmembrane helix</keyword>
<proteinExistence type="inferred from homology"/>
<dbReference type="SUPFAM" id="SSF53448">
    <property type="entry name" value="Nucleotide-diphospho-sugar transferases"/>
    <property type="match status" value="1"/>
</dbReference>
<dbReference type="Gene3D" id="3.90.550.20">
    <property type="match status" value="1"/>
</dbReference>
<comment type="similarity">
    <text evidence="2">Belongs to the glycosyltransferase 32 family.</text>
</comment>
<dbReference type="PANTHER" id="PTHR12042">
    <property type="entry name" value="LACTOSYLCERAMIDE 4-ALPHA-GALACTOSYLTRANSFERASE ALPHA- 1,4-GALACTOSYLTRANSFERASE"/>
    <property type="match status" value="1"/>
</dbReference>
<dbReference type="Pfam" id="PF04488">
    <property type="entry name" value="Gly_transf_sug"/>
    <property type="match status" value="1"/>
</dbReference>
<dbReference type="InterPro" id="IPR007652">
    <property type="entry name" value="A1-4-GlycosylTfrase_dom"/>
</dbReference>
<evidence type="ECO:0000256" key="5">
    <source>
        <dbReference type="ARBA" id="ARBA00023034"/>
    </source>
</evidence>
<dbReference type="InterPro" id="IPR051981">
    <property type="entry name" value="Glycosyltransf_32"/>
</dbReference>
<evidence type="ECO:0000256" key="7">
    <source>
        <dbReference type="SAM" id="Phobius"/>
    </source>
</evidence>
<dbReference type="GeneID" id="113494791"/>
<dbReference type="InterPro" id="IPR029044">
    <property type="entry name" value="Nucleotide-diphossugar_trans"/>
</dbReference>
<name>A0A7E5VL79_TRINI</name>
<dbReference type="GO" id="GO:0000139">
    <property type="term" value="C:Golgi membrane"/>
    <property type="evidence" value="ECO:0007669"/>
    <property type="project" value="UniProtKB-SubCell"/>
</dbReference>
<evidence type="ECO:0000256" key="3">
    <source>
        <dbReference type="ARBA" id="ARBA00022676"/>
    </source>
</evidence>
<evidence type="ECO:0000256" key="2">
    <source>
        <dbReference type="ARBA" id="ARBA00009003"/>
    </source>
</evidence>
<dbReference type="KEGG" id="tnl:113494791"/>
<dbReference type="RefSeq" id="XP_026729060.1">
    <property type="nucleotide sequence ID" value="XM_026873259.1"/>
</dbReference>
<dbReference type="InParanoid" id="A0A7E5VL79"/>
<keyword evidence="5" id="KW-0333">Golgi apparatus</keyword>
<keyword evidence="9" id="KW-1185">Reference proteome</keyword>
<dbReference type="Proteomes" id="UP000322000">
    <property type="component" value="Chromosome 6"/>
</dbReference>
<dbReference type="AlphaFoldDB" id="A0A7E5VL79"/>
<sequence>MNYSSILRFSTFHIYLIAVFIIGAEIFIVMFNYISLSLPTIRQWRHLVSDISCHYSEYGDALPSAEDVSFSPKSNSIYFHETSCRGGLTSRQACSIEAAARTHPKREVYVLFSAPVSENVLKRSCLAKLLQFDNIKAARVHIDMYAKGSTIEPILLDLDESNYPIQHTSDILRILTLNKWGGIYLDTDMIVVKSLDELPPNWVAKQSDFSLASGILSFAKDEVGRNVTKRILELLSQNFDPYDWIANGPYIVQNAVLPLCMTGNISENCNGIKIMPYELFYPLHYSLWKFFFRVETFSTTESPYSYHMWNYLSSAEKIEKGSLYQVLAKKYCPSIYELYGEDFGM</sequence>
<keyword evidence="7" id="KW-0812">Transmembrane</keyword>
<organism evidence="9 10">
    <name type="scientific">Trichoplusia ni</name>
    <name type="common">Cabbage looper</name>
    <dbReference type="NCBI Taxonomy" id="7111"/>
    <lineage>
        <taxon>Eukaryota</taxon>
        <taxon>Metazoa</taxon>
        <taxon>Ecdysozoa</taxon>
        <taxon>Arthropoda</taxon>
        <taxon>Hexapoda</taxon>
        <taxon>Insecta</taxon>
        <taxon>Pterygota</taxon>
        <taxon>Neoptera</taxon>
        <taxon>Endopterygota</taxon>
        <taxon>Lepidoptera</taxon>
        <taxon>Glossata</taxon>
        <taxon>Ditrysia</taxon>
        <taxon>Noctuoidea</taxon>
        <taxon>Noctuidae</taxon>
        <taxon>Plusiinae</taxon>
        <taxon>Trichoplusia</taxon>
    </lineage>
</organism>
<dbReference type="GO" id="GO:0006688">
    <property type="term" value="P:glycosphingolipid biosynthetic process"/>
    <property type="evidence" value="ECO:0007669"/>
    <property type="project" value="TreeGrafter"/>
</dbReference>
<evidence type="ECO:0000313" key="10">
    <source>
        <dbReference type="RefSeq" id="XP_026729060.1"/>
    </source>
</evidence>
<keyword evidence="4" id="KW-0808">Transferase</keyword>
<dbReference type="Pfam" id="PF04572">
    <property type="entry name" value="Gb3_synth"/>
    <property type="match status" value="1"/>
</dbReference>
<evidence type="ECO:0000313" key="9">
    <source>
        <dbReference type="Proteomes" id="UP000322000"/>
    </source>
</evidence>
<comment type="subcellular location">
    <subcellularLocation>
        <location evidence="1">Golgi apparatus membrane</location>
        <topology evidence="1">Single-pass type II membrane protein</topology>
    </subcellularLocation>
</comment>
<protein>
    <submittedName>
        <fullName evidence="10">Lactosylceramide 4-alpha-galactosyltransferase-like isoform X1</fullName>
    </submittedName>
</protein>
<accession>A0A7E5VL79</accession>
<reference evidence="10" key="1">
    <citation type="submission" date="2025-08" db="UniProtKB">
        <authorList>
            <consortium name="RefSeq"/>
        </authorList>
    </citation>
    <scope>IDENTIFICATION</scope>
</reference>